<dbReference type="AlphaFoldDB" id="A0A941FH11"/>
<dbReference type="EMBL" id="JAGTPW010000012">
    <property type="protein sequence ID" value="MBR8644603.1"/>
    <property type="molecule type" value="Genomic_DNA"/>
</dbReference>
<evidence type="ECO:0000313" key="2">
    <source>
        <dbReference type="Proteomes" id="UP000680045"/>
    </source>
</evidence>
<gene>
    <name evidence="1" type="ORF">KEH51_09000</name>
</gene>
<comment type="caution">
    <text evidence="1">The sequence shown here is derived from an EMBL/GenBank/DDBJ whole genome shotgun (WGS) entry which is preliminary data.</text>
</comment>
<proteinExistence type="predicted"/>
<name>A0A941FH11_9BACI</name>
<reference evidence="1" key="1">
    <citation type="submission" date="2021-04" db="EMBL/GenBank/DDBJ databases">
        <title>Whole genome sequencing of Enterococci isolates from hospitalized patients.</title>
        <authorList>
            <person name="Ogoti B.M."/>
            <person name="Onyambu F.G."/>
        </authorList>
    </citation>
    <scope>NUCLEOTIDE SEQUENCE</scope>
    <source>
        <strain evidence="1">242</strain>
    </source>
</reference>
<evidence type="ECO:0000313" key="1">
    <source>
        <dbReference type="EMBL" id="MBR8644603.1"/>
    </source>
</evidence>
<organism evidence="1 2">
    <name type="scientific">Peribacillus frigoritolerans</name>
    <dbReference type="NCBI Taxonomy" id="450367"/>
    <lineage>
        <taxon>Bacteria</taxon>
        <taxon>Bacillati</taxon>
        <taxon>Bacillota</taxon>
        <taxon>Bacilli</taxon>
        <taxon>Bacillales</taxon>
        <taxon>Bacillaceae</taxon>
        <taxon>Peribacillus</taxon>
    </lineage>
</organism>
<accession>A0A941FH11</accession>
<dbReference type="Proteomes" id="UP000680045">
    <property type="component" value="Unassembled WGS sequence"/>
</dbReference>
<sequence length="83" mass="9443">MENGQKQMDSIYSRIPKKTLIYNKKLEDILFSHRLIIDGTVKTSKIPAVPSAFKKPIGQVAPSCSSFKAYFLFQEKNSFSSIR</sequence>
<protein>
    <submittedName>
        <fullName evidence="1">Uncharacterized protein</fullName>
    </submittedName>
</protein>